<dbReference type="InterPro" id="IPR000014">
    <property type="entry name" value="PAS"/>
</dbReference>
<dbReference type="InterPro" id="IPR035965">
    <property type="entry name" value="PAS-like_dom_sf"/>
</dbReference>
<dbReference type="FunFam" id="1.10.287.950:FF:000001">
    <property type="entry name" value="Methyl-accepting chemotaxis sensory transducer"/>
    <property type="match status" value="1"/>
</dbReference>
<dbReference type="OrthoDB" id="9806477at2"/>
<dbReference type="GO" id="GO:0052131">
    <property type="term" value="P:positive aerotaxis"/>
    <property type="evidence" value="ECO:0007669"/>
    <property type="project" value="UniProtKB-ARBA"/>
</dbReference>
<dbReference type="FunFam" id="3.30.450.20:FF:000046">
    <property type="entry name" value="Aerotaxis sensor receptor"/>
    <property type="match status" value="1"/>
</dbReference>
<dbReference type="Proteomes" id="UP000244173">
    <property type="component" value="Chromosome"/>
</dbReference>
<dbReference type="GO" id="GO:0007165">
    <property type="term" value="P:signal transduction"/>
    <property type="evidence" value="ECO:0007669"/>
    <property type="project" value="UniProtKB-KW"/>
</dbReference>
<dbReference type="PANTHER" id="PTHR32089">
    <property type="entry name" value="METHYL-ACCEPTING CHEMOTAXIS PROTEIN MCPB"/>
    <property type="match status" value="1"/>
</dbReference>
<dbReference type="GO" id="GO:0004888">
    <property type="term" value="F:transmembrane signaling receptor activity"/>
    <property type="evidence" value="ECO:0007669"/>
    <property type="project" value="InterPro"/>
</dbReference>
<dbReference type="AlphaFoldDB" id="A0A2S0PB48"/>
<dbReference type="STRING" id="1122240.GCA_000620105_00296"/>
<dbReference type="InterPro" id="IPR004090">
    <property type="entry name" value="Chemotax_Me-accpt_rcpt"/>
</dbReference>
<evidence type="ECO:0000256" key="4">
    <source>
        <dbReference type="ARBA" id="ARBA00022500"/>
    </source>
</evidence>
<name>A0A2S0PB48_9NEIS</name>
<evidence type="ECO:0000256" key="5">
    <source>
        <dbReference type="ARBA" id="ARBA00022519"/>
    </source>
</evidence>
<protein>
    <submittedName>
        <fullName evidence="16">Chemotaxis protein</fullName>
    </submittedName>
</protein>
<dbReference type="Pfam" id="PF00015">
    <property type="entry name" value="MCPsignal"/>
    <property type="match status" value="1"/>
</dbReference>
<dbReference type="InterPro" id="IPR000727">
    <property type="entry name" value="T_SNARE_dom"/>
</dbReference>
<organism evidence="16 17">
    <name type="scientific">Microvirgula aerodenitrificans</name>
    <dbReference type="NCBI Taxonomy" id="57480"/>
    <lineage>
        <taxon>Bacteria</taxon>
        <taxon>Pseudomonadati</taxon>
        <taxon>Pseudomonadota</taxon>
        <taxon>Betaproteobacteria</taxon>
        <taxon>Neisseriales</taxon>
        <taxon>Aquaspirillaceae</taxon>
        <taxon>Microvirgula</taxon>
    </lineage>
</organism>
<dbReference type="PROSITE" id="PS50111">
    <property type="entry name" value="CHEMOTAXIS_TRANSDUC_2"/>
    <property type="match status" value="1"/>
</dbReference>
<dbReference type="PANTHER" id="PTHR32089:SF74">
    <property type="entry name" value="METHYL-ACCEPTING CHEMOTAXIS PROTEIN AER"/>
    <property type="match status" value="1"/>
</dbReference>
<evidence type="ECO:0000256" key="3">
    <source>
        <dbReference type="ARBA" id="ARBA00022481"/>
    </source>
</evidence>
<feature type="compositionally biased region" description="Basic and acidic residues" evidence="12">
    <location>
        <begin position="259"/>
        <end position="277"/>
    </location>
</feature>
<feature type="domain" description="PAS" evidence="14">
    <location>
        <begin position="25"/>
        <end position="49"/>
    </location>
</feature>
<evidence type="ECO:0000313" key="17">
    <source>
        <dbReference type="Proteomes" id="UP000244173"/>
    </source>
</evidence>
<evidence type="ECO:0000256" key="11">
    <source>
        <dbReference type="PROSITE-ProRule" id="PRU00284"/>
    </source>
</evidence>
<gene>
    <name evidence="16" type="ORF">DAI18_11325</name>
</gene>
<sequence>MRNNQPVTQQERSFPGEQRLISSTDLKGRITYCNDAFVHQCGFSRDELIRAPHNLIRHPDVPAAVFGHMWAALKQGQPWMGIVKNRCKNGDHYWVNAYVTPVYDGDQVSGYESVRVKPTREQIARAEKLYARINAGKSATSRISRVLPQVIDWLPYGVVAVLGGVAGALFGPAAGLGAAVALAVPVGLAGLRFQRRELARLLELPGQALSDPLLAALYTDRSGVVAQLEMSMLSQEARLRTCMTRLEDSAVQLASQAQEADRLTHGSSDSLKRQQEETERIAVAVGQMASSVQSVADGVQSTANATHEANQLTRQGRDMTTETHDAIQRLSQVVGKAGESMGRLARDSEEIGGVVDVIEGIAEQTNLLALNAAIEAARAGDQGRGFAVVADEVRTLAQRTAQSTQQIHGLIARLQGTVNEAVATMDTACTQASASVVQVGQAEQALAGISDAVSRINQMTLQIASAADAQSRSAEEINLNVGTIARLTDATNDEVHRTARLSESLTQTALDQQALVSRFNR</sequence>
<evidence type="ECO:0000259" key="15">
    <source>
        <dbReference type="PROSITE" id="PS50192"/>
    </source>
</evidence>
<evidence type="ECO:0000256" key="10">
    <source>
        <dbReference type="ARBA" id="ARBA00029447"/>
    </source>
</evidence>
<dbReference type="PRINTS" id="PR00260">
    <property type="entry name" value="CHEMTRNSDUCR"/>
</dbReference>
<keyword evidence="3" id="KW-0488">Methylation</keyword>
<keyword evidence="4" id="KW-0145">Chemotaxis</keyword>
<keyword evidence="17" id="KW-1185">Reference proteome</keyword>
<evidence type="ECO:0000256" key="6">
    <source>
        <dbReference type="ARBA" id="ARBA00022692"/>
    </source>
</evidence>
<evidence type="ECO:0000256" key="2">
    <source>
        <dbReference type="ARBA" id="ARBA00022475"/>
    </source>
</evidence>
<accession>A0A2S0PB48</accession>
<dbReference type="CDD" id="cd11386">
    <property type="entry name" value="MCP_signal"/>
    <property type="match status" value="1"/>
</dbReference>
<proteinExistence type="inferred from homology"/>
<dbReference type="KEGG" id="maer:DAI18_11325"/>
<dbReference type="Gene3D" id="3.30.450.20">
    <property type="entry name" value="PAS domain"/>
    <property type="match status" value="1"/>
</dbReference>
<dbReference type="CDD" id="cd00130">
    <property type="entry name" value="PAS"/>
    <property type="match status" value="1"/>
</dbReference>
<dbReference type="NCBIfam" id="TIGR00229">
    <property type="entry name" value="sensory_box"/>
    <property type="match status" value="1"/>
</dbReference>
<evidence type="ECO:0000256" key="8">
    <source>
        <dbReference type="ARBA" id="ARBA00023136"/>
    </source>
</evidence>
<dbReference type="EMBL" id="CP028519">
    <property type="protein sequence ID" value="AVY94565.1"/>
    <property type="molecule type" value="Genomic_DNA"/>
</dbReference>
<evidence type="ECO:0000256" key="1">
    <source>
        <dbReference type="ARBA" id="ARBA00004429"/>
    </source>
</evidence>
<dbReference type="RefSeq" id="WP_107889460.1">
    <property type="nucleotide sequence ID" value="NZ_CP028519.1"/>
</dbReference>
<evidence type="ECO:0000256" key="12">
    <source>
        <dbReference type="SAM" id="MobiDB-lite"/>
    </source>
</evidence>
<dbReference type="SUPFAM" id="SSF58104">
    <property type="entry name" value="Methyl-accepting chemotaxis protein (MCP) signaling domain"/>
    <property type="match status" value="1"/>
</dbReference>
<comment type="similarity">
    <text evidence="10">Belongs to the methyl-accepting chemotaxis (MCP) protein family.</text>
</comment>
<keyword evidence="6" id="KW-0812">Transmembrane</keyword>
<keyword evidence="5" id="KW-0997">Cell inner membrane</keyword>
<dbReference type="SUPFAM" id="SSF55785">
    <property type="entry name" value="PYP-like sensor domain (PAS domain)"/>
    <property type="match status" value="1"/>
</dbReference>
<comment type="subcellular location">
    <subcellularLocation>
        <location evidence="1">Cell inner membrane</location>
        <topology evidence="1">Multi-pass membrane protein</topology>
    </subcellularLocation>
</comment>
<evidence type="ECO:0000313" key="16">
    <source>
        <dbReference type="EMBL" id="AVY94565.1"/>
    </source>
</evidence>
<feature type="region of interest" description="Disordered" evidence="12">
    <location>
        <begin position="257"/>
        <end position="277"/>
    </location>
</feature>
<dbReference type="Gene3D" id="1.10.287.950">
    <property type="entry name" value="Methyl-accepting chemotaxis protein"/>
    <property type="match status" value="1"/>
</dbReference>
<keyword evidence="2" id="KW-1003">Cell membrane</keyword>
<evidence type="ECO:0000259" key="13">
    <source>
        <dbReference type="PROSITE" id="PS50111"/>
    </source>
</evidence>
<keyword evidence="7" id="KW-1133">Transmembrane helix</keyword>
<feature type="domain" description="Methyl-accepting transducer" evidence="13">
    <location>
        <begin position="249"/>
        <end position="485"/>
    </location>
</feature>
<dbReference type="InterPro" id="IPR004089">
    <property type="entry name" value="MCPsignal_dom"/>
</dbReference>
<dbReference type="PROSITE" id="PS50192">
    <property type="entry name" value="T_SNARE"/>
    <property type="match status" value="1"/>
</dbReference>
<evidence type="ECO:0000256" key="7">
    <source>
        <dbReference type="ARBA" id="ARBA00022989"/>
    </source>
</evidence>
<dbReference type="PROSITE" id="PS50112">
    <property type="entry name" value="PAS"/>
    <property type="match status" value="1"/>
</dbReference>
<dbReference type="Pfam" id="PF08447">
    <property type="entry name" value="PAS_3"/>
    <property type="match status" value="1"/>
</dbReference>
<dbReference type="SMART" id="SM00283">
    <property type="entry name" value="MA"/>
    <property type="match status" value="1"/>
</dbReference>
<keyword evidence="9 11" id="KW-0807">Transducer</keyword>
<evidence type="ECO:0000259" key="14">
    <source>
        <dbReference type="PROSITE" id="PS50112"/>
    </source>
</evidence>
<evidence type="ECO:0000256" key="9">
    <source>
        <dbReference type="ARBA" id="ARBA00023224"/>
    </source>
</evidence>
<dbReference type="InterPro" id="IPR013655">
    <property type="entry name" value="PAS_fold_3"/>
</dbReference>
<reference evidence="16 17" key="1">
    <citation type="submission" date="2018-04" db="EMBL/GenBank/DDBJ databases">
        <title>Denitrifier Microvirgula.</title>
        <authorList>
            <person name="Anderson E."/>
            <person name="Jang J."/>
            <person name="Ishii S."/>
        </authorList>
    </citation>
    <scope>NUCLEOTIDE SEQUENCE [LARGE SCALE GENOMIC DNA]</scope>
    <source>
        <strain evidence="16 17">BE2.4</strain>
    </source>
</reference>
<feature type="domain" description="T-SNARE coiled-coil homology" evidence="15">
    <location>
        <begin position="436"/>
        <end position="498"/>
    </location>
</feature>
<keyword evidence="8" id="KW-0472">Membrane</keyword>
<dbReference type="GO" id="GO:0005886">
    <property type="term" value="C:plasma membrane"/>
    <property type="evidence" value="ECO:0007669"/>
    <property type="project" value="UniProtKB-SubCell"/>
</dbReference>